<dbReference type="SUPFAM" id="SSF52540">
    <property type="entry name" value="P-loop containing nucleoside triphosphate hydrolases"/>
    <property type="match status" value="1"/>
</dbReference>
<dbReference type="EMBL" id="MH730557">
    <property type="protein sequence ID" value="AXU40225.1"/>
    <property type="molecule type" value="Genomic_DNA"/>
</dbReference>
<dbReference type="InterPro" id="IPR027417">
    <property type="entry name" value="P-loop_NTPase"/>
</dbReference>
<reference evidence="2 3" key="1">
    <citation type="submission" date="2018-08" db="EMBL/GenBank/DDBJ databases">
        <title>Complete genome sequence of Vibrio anguillarum PM2-like non-tailed bacteriophage phiNo16.</title>
        <authorList>
            <person name="Kalatzis P.G."/>
            <person name="Carstens A.B."/>
            <person name="Katharios P."/>
            <person name="Castillo D."/>
            <person name="Hansen L.H."/>
            <person name="Middelboe M."/>
        </authorList>
    </citation>
    <scope>NUCLEOTIDE SEQUENCE [LARGE SCALE GENOMIC DNA]</scope>
</reference>
<dbReference type="Gene3D" id="3.40.50.300">
    <property type="entry name" value="P-loop containing nucleotide triphosphate hydrolases"/>
    <property type="match status" value="1"/>
</dbReference>
<dbReference type="PANTHER" id="PTHR42957:SF1">
    <property type="entry name" value="HELICASE MJ1565-RELATED"/>
    <property type="match status" value="1"/>
</dbReference>
<protein>
    <submittedName>
        <fullName evidence="2">Putative ATPase</fullName>
    </submittedName>
</protein>
<proteinExistence type="predicted"/>
<dbReference type="Proteomes" id="UP000276974">
    <property type="component" value="Segment"/>
</dbReference>
<dbReference type="InterPro" id="IPR002789">
    <property type="entry name" value="HerA_central"/>
</dbReference>
<organism evidence="2 3">
    <name type="scientific">Vibrio phage fNo16</name>
    <dbReference type="NCBI Taxonomy" id="2315335"/>
    <lineage>
        <taxon>Viruses</taxon>
        <taxon>Varidnaviria</taxon>
        <taxon>Abadenavirae</taxon>
        <taxon>Produgelaviricota</taxon>
        <taxon>Belvinaviricetes</taxon>
        <taxon>Vinavirales</taxon>
        <taxon>Asemoviridae</taxon>
        <taxon>Elsinorevirus</taxon>
        <taxon>Elsinorevirus NO16</taxon>
    </lineage>
</organism>
<dbReference type="PANTHER" id="PTHR42957">
    <property type="entry name" value="HELICASE MJ1565-RELATED"/>
    <property type="match status" value="1"/>
</dbReference>
<evidence type="ECO:0000313" key="2">
    <source>
        <dbReference type="EMBL" id="AXU40225.1"/>
    </source>
</evidence>
<evidence type="ECO:0000313" key="3">
    <source>
        <dbReference type="Proteomes" id="UP000276974"/>
    </source>
</evidence>
<sequence length="224" mass="25014">MSKRIDVMRKCEHKAVFGCSGSGKSYYVKSLVKKWNRALIWDPDDEYGDVPNIRTCTKASQVIELMSAGDVRIRYVPQAMDTKTLEKCFEFLALAAFIWTSCLFVGEELADVTSPSKASNGWGTVLRRGRKRGVEVVGVSQRPAESDKTIFTQAKTIRCGRLDGEGDIARIASNMRVPAQMVSQLGDLQYLELDRPTGVLRAGYKNKSVVIRNGWNEPLKQTTL</sequence>
<name>A0A3G1SVN1_9VIRU</name>
<accession>A0A3G1SVN1</accession>
<keyword evidence="3" id="KW-1185">Reference proteome</keyword>
<dbReference type="Pfam" id="PF01935">
    <property type="entry name" value="DUF87"/>
    <property type="match status" value="1"/>
</dbReference>
<evidence type="ECO:0000259" key="1">
    <source>
        <dbReference type="Pfam" id="PF01935"/>
    </source>
</evidence>
<feature type="domain" description="Helicase HerA central" evidence="1">
    <location>
        <begin position="12"/>
        <end position="90"/>
    </location>
</feature>
<gene>
    <name evidence="2" type="ORF">fNo16_0021</name>
</gene>
<dbReference type="InterPro" id="IPR008571">
    <property type="entry name" value="HerA-like"/>
</dbReference>